<accession>A0A4R1QIW3</accession>
<evidence type="ECO:0000313" key="1">
    <source>
        <dbReference type="EMBL" id="TCL53456.1"/>
    </source>
</evidence>
<comment type="caution">
    <text evidence="1">The sequence shown here is derived from an EMBL/GenBank/DDBJ whole genome shotgun (WGS) entry which is preliminary data.</text>
</comment>
<feature type="non-terminal residue" evidence="1">
    <location>
        <position position="1"/>
    </location>
</feature>
<gene>
    <name evidence="1" type="ORF">EDC14_10871</name>
</gene>
<dbReference type="EMBL" id="SLUN01000087">
    <property type="protein sequence ID" value="TCL53456.1"/>
    <property type="molecule type" value="Genomic_DNA"/>
</dbReference>
<evidence type="ECO:0000313" key="2">
    <source>
        <dbReference type="Proteomes" id="UP000295008"/>
    </source>
</evidence>
<dbReference type="NCBIfam" id="TIGR03696">
    <property type="entry name" value="Rhs_assc_core"/>
    <property type="match status" value="1"/>
</dbReference>
<proteinExistence type="predicted"/>
<keyword evidence="2" id="KW-1185">Reference proteome</keyword>
<dbReference type="RefSeq" id="WP_132018405.1">
    <property type="nucleotide sequence ID" value="NZ_SLUN01000087.1"/>
</dbReference>
<dbReference type="InterPro" id="IPR050708">
    <property type="entry name" value="T6SS_VgrG/RHS"/>
</dbReference>
<dbReference type="AlphaFoldDB" id="A0A4R1QIW3"/>
<reference evidence="1 2" key="1">
    <citation type="submission" date="2019-03" db="EMBL/GenBank/DDBJ databases">
        <title>Genomic Encyclopedia of Type Strains, Phase IV (KMG-IV): sequencing the most valuable type-strain genomes for metagenomic binning, comparative biology and taxonomic classification.</title>
        <authorList>
            <person name="Goeker M."/>
        </authorList>
    </citation>
    <scope>NUCLEOTIDE SEQUENCE [LARGE SCALE GENOMIC DNA]</scope>
    <source>
        <strain evidence="1 2">LX-B</strain>
    </source>
</reference>
<dbReference type="InterPro" id="IPR022385">
    <property type="entry name" value="Rhs_assc_core"/>
</dbReference>
<dbReference type="OrthoDB" id="1899157at2"/>
<organism evidence="1 2">
    <name type="scientific">Hydrogenispora ethanolica</name>
    <dbReference type="NCBI Taxonomy" id="1082276"/>
    <lineage>
        <taxon>Bacteria</taxon>
        <taxon>Bacillati</taxon>
        <taxon>Bacillota</taxon>
        <taxon>Hydrogenispora</taxon>
    </lineage>
</organism>
<dbReference type="Proteomes" id="UP000295008">
    <property type="component" value="Unassembled WGS sequence"/>
</dbReference>
<protein>
    <submittedName>
        <fullName evidence="1">RHS repeat-associated protein</fullName>
    </submittedName>
</protein>
<dbReference type="PANTHER" id="PTHR32305">
    <property type="match status" value="1"/>
</dbReference>
<sequence>TRVTRNGATQLDSAYDGTGMRVKKVENGKTTYYIYAGANPLLEYSDGKYLYRIYAGNHAIAEETGGVVKFYHKDHLGSTRVVTSATGAKLAEYKFAPYGEKELASGDGTAYQFTDKAEDVTTGLDYFGFRFYDPEVGRFISQDPIKDGANWFAYCYDNPIRYIDPLGLRVGDNDNGGWDGSGYDGDSGSSSFRDNGYQHDRSHGDYDSFESDGYTIDHYENGIPVFAAPEVRVTASRYTIDNDYYYDINDSSGPEHGYIDLNCTVISGFFIGITIGIQIDEKSSHFYVGGAAGIPGVSGSMTFGDILNDTGIGTGWNGAIEGNFNFPGQIWGGAGQVGYNFKEETIYGEAGVGVGSPGASGSIFYVF</sequence>
<name>A0A4R1QIW3_HYDET</name>
<dbReference type="PANTHER" id="PTHR32305:SF15">
    <property type="entry name" value="PROTEIN RHSA-RELATED"/>
    <property type="match status" value="1"/>
</dbReference>
<dbReference type="Gene3D" id="2.180.10.10">
    <property type="entry name" value="RHS repeat-associated core"/>
    <property type="match status" value="1"/>
</dbReference>